<keyword evidence="4" id="KW-1185">Reference proteome</keyword>
<evidence type="ECO:0000313" key="3">
    <source>
        <dbReference type="EMBL" id="ACY96294.1"/>
    </source>
</evidence>
<keyword evidence="2" id="KW-0732">Signal</keyword>
<feature type="chain" id="PRO_5039331681" description="Lipoprotein" evidence="2">
    <location>
        <begin position="28"/>
        <end position="222"/>
    </location>
</feature>
<dbReference type="EMBL" id="CP001738">
    <property type="protein sequence ID" value="ACY96294.1"/>
    <property type="molecule type" value="Genomic_DNA"/>
</dbReference>
<feature type="compositionally biased region" description="Low complexity" evidence="1">
    <location>
        <begin position="193"/>
        <end position="222"/>
    </location>
</feature>
<dbReference type="Pfam" id="PF04314">
    <property type="entry name" value="PCuAC"/>
    <property type="match status" value="1"/>
</dbReference>
<dbReference type="eggNOG" id="COG2847">
    <property type="taxonomic scope" value="Bacteria"/>
</dbReference>
<evidence type="ECO:0008006" key="5">
    <source>
        <dbReference type="Google" id="ProtNLM"/>
    </source>
</evidence>
<protein>
    <recommendedName>
        <fullName evidence="5">Lipoprotein</fullName>
    </recommendedName>
</protein>
<proteinExistence type="predicted"/>
<dbReference type="InterPro" id="IPR007410">
    <property type="entry name" value="LpqE-like"/>
</dbReference>
<organism evidence="3 4">
    <name type="scientific">Thermomonospora curvata (strain ATCC 19995 / DSM 43183 / JCM 3096 / KCTC 9072 / NBRC 15933 / NCIMB 10081 / Henssen B9)</name>
    <dbReference type="NCBI Taxonomy" id="471852"/>
    <lineage>
        <taxon>Bacteria</taxon>
        <taxon>Bacillati</taxon>
        <taxon>Actinomycetota</taxon>
        <taxon>Actinomycetes</taxon>
        <taxon>Streptosporangiales</taxon>
        <taxon>Thermomonosporaceae</taxon>
        <taxon>Thermomonospora</taxon>
    </lineage>
</organism>
<evidence type="ECO:0000256" key="2">
    <source>
        <dbReference type="SAM" id="SignalP"/>
    </source>
</evidence>
<dbReference type="SUPFAM" id="SSF110087">
    <property type="entry name" value="DR1885-like metal-binding protein"/>
    <property type="match status" value="1"/>
</dbReference>
<dbReference type="InterPro" id="IPR036182">
    <property type="entry name" value="PCuAC_sf"/>
</dbReference>
<dbReference type="PROSITE" id="PS51257">
    <property type="entry name" value="PROKAR_LIPOPROTEIN"/>
    <property type="match status" value="1"/>
</dbReference>
<dbReference type="AlphaFoldDB" id="D1A5D4"/>
<dbReference type="RefSeq" id="WP_012851078.1">
    <property type="nucleotide sequence ID" value="NC_013510.1"/>
</dbReference>
<accession>D1A5D4</accession>
<dbReference type="OrthoDB" id="3470693at2"/>
<feature type="signal peptide" evidence="2">
    <location>
        <begin position="1"/>
        <end position="27"/>
    </location>
</feature>
<reference evidence="3 4" key="1">
    <citation type="journal article" date="2011" name="Stand. Genomic Sci.">
        <title>Complete genome sequence of Thermomonospora curvata type strain (B9).</title>
        <authorList>
            <person name="Chertkov O."/>
            <person name="Sikorski J."/>
            <person name="Nolan M."/>
            <person name="Lapidus A."/>
            <person name="Lucas S."/>
            <person name="Del Rio T.G."/>
            <person name="Tice H."/>
            <person name="Cheng J.F."/>
            <person name="Goodwin L."/>
            <person name="Pitluck S."/>
            <person name="Liolios K."/>
            <person name="Ivanova N."/>
            <person name="Mavromatis K."/>
            <person name="Mikhailova N."/>
            <person name="Ovchinnikova G."/>
            <person name="Pati A."/>
            <person name="Chen A."/>
            <person name="Palaniappan K."/>
            <person name="Djao O.D."/>
            <person name="Land M."/>
            <person name="Hauser L."/>
            <person name="Chang Y.J."/>
            <person name="Jeffries C.D."/>
            <person name="Brettin T."/>
            <person name="Han C."/>
            <person name="Detter J.C."/>
            <person name="Rohde M."/>
            <person name="Goker M."/>
            <person name="Woyke T."/>
            <person name="Bristow J."/>
            <person name="Eisen J.A."/>
            <person name="Markowitz V."/>
            <person name="Hugenholtz P."/>
            <person name="Klenk H.P."/>
            <person name="Kyrpides N.C."/>
        </authorList>
    </citation>
    <scope>NUCLEOTIDE SEQUENCE [LARGE SCALE GENOMIC DNA]</scope>
    <source>
        <strain evidence="4">ATCC 19995 / DSM 43183 / JCM 3096 / KCTC 9072 / NBRC 15933 / NCIMB 10081 / Henssen B9</strain>
    </source>
</reference>
<dbReference type="Proteomes" id="UP000001918">
    <property type="component" value="Chromosome"/>
</dbReference>
<evidence type="ECO:0000256" key="1">
    <source>
        <dbReference type="SAM" id="MobiDB-lite"/>
    </source>
</evidence>
<sequence>MIRNSRRVFALTVAGAIALAPVLSGCAAGHTPQTAMPTQLTEGVNVSVPQDAKVAQIDIRNMFVLGPAPGSTAAAGSAVPLYATLINQVQGKADRLVEVSSPAFRQAQIAGGGIALPAAGPEGGTAVRLIAEGQQMPPVVLQGLTSPLIGGETIRLTLRFEQAGSITVPVPVVPWQQEFATYSPVPTAPAPSPTGAETATASPTADTETPEATPTVPSASPS</sequence>
<feature type="region of interest" description="Disordered" evidence="1">
    <location>
        <begin position="183"/>
        <end position="222"/>
    </location>
</feature>
<dbReference type="STRING" id="471852.Tcur_0701"/>
<name>D1A5D4_THECD</name>
<dbReference type="HOGENOM" id="CLU_1282699_0_0_11"/>
<dbReference type="Gene3D" id="2.60.40.1890">
    <property type="entry name" value="PCu(A)C copper chaperone"/>
    <property type="match status" value="1"/>
</dbReference>
<evidence type="ECO:0000313" key="4">
    <source>
        <dbReference type="Proteomes" id="UP000001918"/>
    </source>
</evidence>
<gene>
    <name evidence="3" type="ordered locus">Tcur_0701</name>
</gene>
<dbReference type="KEGG" id="tcu:Tcur_0701"/>